<dbReference type="InterPro" id="IPR000878">
    <property type="entry name" value="4pyrrol_Mease"/>
</dbReference>
<organism evidence="9 10">
    <name type="scientific">Peptostreptococcus canis</name>
    <dbReference type="NCBI Taxonomy" id="1159213"/>
    <lineage>
        <taxon>Bacteria</taxon>
        <taxon>Bacillati</taxon>
        <taxon>Bacillota</taxon>
        <taxon>Clostridia</taxon>
        <taxon>Peptostreptococcales</taxon>
        <taxon>Peptostreptococcaceae</taxon>
        <taxon>Peptostreptococcus</taxon>
    </lineage>
</organism>
<comment type="pathway">
    <text evidence="1">Cofactor biosynthesis; adenosylcobalamin biosynthesis.</text>
</comment>
<dbReference type="CDD" id="cd11645">
    <property type="entry name" value="Precorrin_2_C20_MT"/>
    <property type="match status" value="1"/>
</dbReference>
<dbReference type="PANTHER" id="PTHR43467">
    <property type="entry name" value="COBALT-PRECORRIN-2 C(20)-METHYLTRANSFERASE"/>
    <property type="match status" value="1"/>
</dbReference>
<evidence type="ECO:0000256" key="7">
    <source>
        <dbReference type="PIRNR" id="PIRNR036427"/>
    </source>
</evidence>
<dbReference type="GO" id="GO:0032259">
    <property type="term" value="P:methylation"/>
    <property type="evidence" value="ECO:0007669"/>
    <property type="project" value="UniProtKB-KW"/>
</dbReference>
<dbReference type="InterPro" id="IPR035996">
    <property type="entry name" value="4pyrrol_Methylase_sf"/>
</dbReference>
<comment type="caution">
    <text evidence="9">The sequence shown here is derived from an EMBL/GenBank/DDBJ whole genome shotgun (WGS) entry which is preliminary data.</text>
</comment>
<dbReference type="RefSeq" id="WP_185623343.1">
    <property type="nucleotide sequence ID" value="NZ_JABGBW010000001.1"/>
</dbReference>
<keyword evidence="3" id="KW-0169">Cobalamin biosynthesis</keyword>
<dbReference type="GO" id="GO:0043781">
    <property type="term" value="F:cobalt-factor II C20-methyltransferase activity"/>
    <property type="evidence" value="ECO:0007669"/>
    <property type="project" value="UniProtKB-EC"/>
</dbReference>
<comment type="catalytic activity">
    <reaction evidence="7">
        <text>Co-precorrin-2 + S-adenosyl-L-methionine = Co-precorrin-3 + S-adenosyl-L-homocysteine + H(+)</text>
        <dbReference type="Rhea" id="RHEA:17997"/>
        <dbReference type="ChEBI" id="CHEBI:15378"/>
        <dbReference type="ChEBI" id="CHEBI:57856"/>
        <dbReference type="ChEBI" id="CHEBI:59789"/>
        <dbReference type="ChEBI" id="CHEBI:60053"/>
        <dbReference type="ChEBI" id="CHEBI:60060"/>
        <dbReference type="EC" id="2.1.1.151"/>
    </reaction>
</comment>
<accession>A0ABR6TIR3</accession>
<reference evidence="9 10" key="1">
    <citation type="submission" date="2020-05" db="EMBL/GenBank/DDBJ databases">
        <title>Draft genome of xy-202 and genomic insight in genome of the genus Peptostreptococcus.</title>
        <authorList>
            <person name="Zhang Z."/>
        </authorList>
    </citation>
    <scope>NUCLEOTIDE SEQUENCE [LARGE SCALE GENOMIC DNA]</scope>
    <source>
        <strain evidence="9 10">DSM 27025</strain>
    </source>
</reference>
<dbReference type="Proteomes" id="UP000713904">
    <property type="component" value="Unassembled WGS sequence"/>
</dbReference>
<dbReference type="PANTHER" id="PTHR43467:SF2">
    <property type="entry name" value="COBALT-PRECORRIN-2 C(20)-METHYLTRANSFERASE"/>
    <property type="match status" value="1"/>
</dbReference>
<dbReference type="Pfam" id="PF00590">
    <property type="entry name" value="TP_methylase"/>
    <property type="match status" value="1"/>
</dbReference>
<dbReference type="NCBIfam" id="NF004059">
    <property type="entry name" value="PRK05576.1-2"/>
    <property type="match status" value="1"/>
</dbReference>
<dbReference type="InterPro" id="IPR012382">
    <property type="entry name" value="CobI/CbiL"/>
</dbReference>
<keyword evidence="10" id="KW-1185">Reference proteome</keyword>
<dbReference type="InterPro" id="IPR014777">
    <property type="entry name" value="4pyrrole_Mease_sub1"/>
</dbReference>
<dbReference type="Gene3D" id="3.30.950.10">
    <property type="entry name" value="Methyltransferase, Cobalt-precorrin-4 Transmethylase, Domain 2"/>
    <property type="match status" value="1"/>
</dbReference>
<sequence>MSCKFYGIGVGPGDSELITIKAAKIFEILDILYVPQSKNGKESIAKKIANPYLNKDILIKERYFPMNYNMDEKIDVWNSISKEIVNDVKQNKNVGFVTLGDPMIYSTYLYVYERLKDYIEVVTIPGISSFINIASSNNFPLVMDRESLAIVSCTDDMHRIYDVLDNFESIVLMKVYKNFKSIIDLIFEKGLEKSSIMVSNSSMEDEVLIKDLSEVKKMDSVPYFTTILINKTYNR</sequence>
<evidence type="ECO:0000256" key="1">
    <source>
        <dbReference type="ARBA" id="ARBA00004953"/>
    </source>
</evidence>
<dbReference type="EMBL" id="JABGBW010000001">
    <property type="protein sequence ID" value="MBC2575309.1"/>
    <property type="molecule type" value="Genomic_DNA"/>
</dbReference>
<evidence type="ECO:0000313" key="10">
    <source>
        <dbReference type="Proteomes" id="UP000713904"/>
    </source>
</evidence>
<keyword evidence="4 9" id="KW-0489">Methyltransferase</keyword>
<evidence type="ECO:0000259" key="8">
    <source>
        <dbReference type="Pfam" id="PF00590"/>
    </source>
</evidence>
<dbReference type="NCBIfam" id="TIGR01467">
    <property type="entry name" value="cobI_cbiL"/>
    <property type="match status" value="1"/>
</dbReference>
<comment type="subunit">
    <text evidence="7">Homodimer.</text>
</comment>
<keyword evidence="5 9" id="KW-0808">Transferase</keyword>
<feature type="domain" description="Tetrapyrrole methylase" evidence="8">
    <location>
        <begin position="4"/>
        <end position="210"/>
    </location>
</feature>
<dbReference type="InterPro" id="IPR006364">
    <property type="entry name" value="CobI/CbiL/CobIJ_dom"/>
</dbReference>
<evidence type="ECO:0000256" key="5">
    <source>
        <dbReference type="ARBA" id="ARBA00022679"/>
    </source>
</evidence>
<evidence type="ECO:0000313" key="9">
    <source>
        <dbReference type="EMBL" id="MBC2575309.1"/>
    </source>
</evidence>
<comment type="function">
    <text evidence="7">Methylates cobalt-precorrin-2 at the C-20 position to produce cobalt-precorrin-3A in the anaerobic cobalamin biosynthesis pathway.</text>
</comment>
<keyword evidence="6" id="KW-0949">S-adenosyl-L-methionine</keyword>
<dbReference type="SUPFAM" id="SSF53790">
    <property type="entry name" value="Tetrapyrrole methylase"/>
    <property type="match status" value="1"/>
</dbReference>
<dbReference type="Gene3D" id="3.40.1010.10">
    <property type="entry name" value="Cobalt-precorrin-4 Transmethylase, Domain 1"/>
    <property type="match status" value="1"/>
</dbReference>
<protein>
    <recommendedName>
        <fullName evidence="7">Cobalt-precorrin-2 C(20)-methyltransferase</fullName>
        <ecNumber evidence="7">2.1.1.151</ecNumber>
    </recommendedName>
</protein>
<name>A0ABR6TIR3_9FIRM</name>
<dbReference type="PIRSF" id="PIRSF036427">
    <property type="entry name" value="Precrrn-2_mtase"/>
    <property type="match status" value="1"/>
</dbReference>
<dbReference type="InterPro" id="IPR014776">
    <property type="entry name" value="4pyrrole_Mease_sub2"/>
</dbReference>
<proteinExistence type="inferred from homology"/>
<dbReference type="EC" id="2.1.1.151" evidence="7"/>
<evidence type="ECO:0000256" key="6">
    <source>
        <dbReference type="ARBA" id="ARBA00022691"/>
    </source>
</evidence>
<comment type="similarity">
    <text evidence="2 7">Belongs to the precorrin methyltransferase family.</text>
</comment>
<evidence type="ECO:0000256" key="2">
    <source>
        <dbReference type="ARBA" id="ARBA00005879"/>
    </source>
</evidence>
<evidence type="ECO:0000256" key="4">
    <source>
        <dbReference type="ARBA" id="ARBA00022603"/>
    </source>
</evidence>
<gene>
    <name evidence="9" type="ORF">HLB29_01250</name>
</gene>
<evidence type="ECO:0000256" key="3">
    <source>
        <dbReference type="ARBA" id="ARBA00022573"/>
    </source>
</evidence>